<evidence type="ECO:0000256" key="5">
    <source>
        <dbReference type="RuleBase" id="RU361277"/>
    </source>
</evidence>
<proteinExistence type="inferred from homology"/>
<dbReference type="Gene3D" id="3.90.180.10">
    <property type="entry name" value="Medium-chain alcohol dehydrogenases, catalytic domain"/>
    <property type="match status" value="1"/>
</dbReference>
<dbReference type="InterPro" id="IPR036291">
    <property type="entry name" value="NAD(P)-bd_dom_sf"/>
</dbReference>
<evidence type="ECO:0000256" key="3">
    <source>
        <dbReference type="ARBA" id="ARBA00022833"/>
    </source>
</evidence>
<dbReference type="PROSITE" id="PS00059">
    <property type="entry name" value="ADH_ZINC"/>
    <property type="match status" value="1"/>
</dbReference>
<dbReference type="PANTHER" id="PTHR42813:SF2">
    <property type="entry name" value="DEHYDROGENASE, ZINC-CONTAINING, PUTATIVE (AFU_ORTHOLOGUE AFUA_2G02810)-RELATED"/>
    <property type="match status" value="1"/>
</dbReference>
<dbReference type="SUPFAM" id="SSF51735">
    <property type="entry name" value="NAD(P)-binding Rossmann-fold domains"/>
    <property type="match status" value="1"/>
</dbReference>
<dbReference type="GO" id="GO:0008270">
    <property type="term" value="F:zinc ion binding"/>
    <property type="evidence" value="ECO:0007669"/>
    <property type="project" value="InterPro"/>
</dbReference>
<dbReference type="Gene3D" id="3.40.50.720">
    <property type="entry name" value="NAD(P)-binding Rossmann-like Domain"/>
    <property type="match status" value="1"/>
</dbReference>
<accession>A0A4P2PSY7</accession>
<dbReference type="InterPro" id="IPR013149">
    <property type="entry name" value="ADH-like_C"/>
</dbReference>
<organism evidence="8 9">
    <name type="scientific">Sorangium cellulosum</name>
    <name type="common">Polyangium cellulosum</name>
    <dbReference type="NCBI Taxonomy" id="56"/>
    <lineage>
        <taxon>Bacteria</taxon>
        <taxon>Pseudomonadati</taxon>
        <taxon>Myxococcota</taxon>
        <taxon>Polyangia</taxon>
        <taxon>Polyangiales</taxon>
        <taxon>Polyangiaceae</taxon>
        <taxon>Sorangium</taxon>
    </lineage>
</organism>
<dbReference type="GO" id="GO:0016491">
    <property type="term" value="F:oxidoreductase activity"/>
    <property type="evidence" value="ECO:0007669"/>
    <property type="project" value="UniProtKB-KW"/>
</dbReference>
<dbReference type="RefSeq" id="WP_129344367.1">
    <property type="nucleotide sequence ID" value="NZ_CP012670.1"/>
</dbReference>
<keyword evidence="2 5" id="KW-0479">Metal-binding</keyword>
<evidence type="ECO:0000259" key="7">
    <source>
        <dbReference type="Pfam" id="PF08240"/>
    </source>
</evidence>
<reference evidence="8 9" key="1">
    <citation type="submission" date="2015-09" db="EMBL/GenBank/DDBJ databases">
        <title>Sorangium comparison.</title>
        <authorList>
            <person name="Zaburannyi N."/>
            <person name="Bunk B."/>
            <person name="Overmann J."/>
            <person name="Mueller R."/>
        </authorList>
    </citation>
    <scope>NUCLEOTIDE SEQUENCE [LARGE SCALE GENOMIC DNA]</scope>
    <source>
        <strain evidence="8 9">So ceGT47</strain>
    </source>
</reference>
<dbReference type="InterPro" id="IPR002328">
    <property type="entry name" value="ADH_Zn_CS"/>
</dbReference>
<gene>
    <name evidence="8" type="primary">adhP</name>
    <name evidence="8" type="ORF">SOCEGT47_001590</name>
</gene>
<dbReference type="SUPFAM" id="SSF50129">
    <property type="entry name" value="GroES-like"/>
    <property type="match status" value="1"/>
</dbReference>
<comment type="cofactor">
    <cofactor evidence="1 5">
        <name>Zn(2+)</name>
        <dbReference type="ChEBI" id="CHEBI:29105"/>
    </cofactor>
</comment>
<evidence type="ECO:0000313" key="9">
    <source>
        <dbReference type="Proteomes" id="UP000295781"/>
    </source>
</evidence>
<keyword evidence="3 5" id="KW-0862">Zinc</keyword>
<dbReference type="PANTHER" id="PTHR42813">
    <property type="entry name" value="ZINC-TYPE ALCOHOL DEHYDROGENASE-LIKE"/>
    <property type="match status" value="1"/>
</dbReference>
<evidence type="ECO:0000256" key="2">
    <source>
        <dbReference type="ARBA" id="ARBA00022723"/>
    </source>
</evidence>
<evidence type="ECO:0000256" key="1">
    <source>
        <dbReference type="ARBA" id="ARBA00001947"/>
    </source>
</evidence>
<dbReference type="Pfam" id="PF08240">
    <property type="entry name" value="ADH_N"/>
    <property type="match status" value="1"/>
</dbReference>
<comment type="similarity">
    <text evidence="5">Belongs to the zinc-containing alcohol dehydrogenase family.</text>
</comment>
<dbReference type="InterPro" id="IPR013154">
    <property type="entry name" value="ADH-like_N"/>
</dbReference>
<dbReference type="Proteomes" id="UP000295781">
    <property type="component" value="Chromosome"/>
</dbReference>
<dbReference type="InterPro" id="IPR011032">
    <property type="entry name" value="GroES-like_sf"/>
</dbReference>
<name>A0A4P2PSY7_SORCE</name>
<dbReference type="AlphaFoldDB" id="A0A4P2PSY7"/>
<evidence type="ECO:0000259" key="6">
    <source>
        <dbReference type="Pfam" id="PF00107"/>
    </source>
</evidence>
<feature type="domain" description="Alcohol dehydrogenase-like C-terminal" evidence="6">
    <location>
        <begin position="188"/>
        <end position="266"/>
    </location>
</feature>
<protein>
    <submittedName>
        <fullName evidence="8">Alcohol dehydrogenase</fullName>
    </submittedName>
</protein>
<feature type="domain" description="Alcohol dehydrogenase-like N-terminal" evidence="7">
    <location>
        <begin position="25"/>
        <end position="144"/>
    </location>
</feature>
<sequence length="383" mass="41540">MLALTYHGPRCVRVEKAPEPRIQHPNDVILRVTRAAICGSDLHLYHGYVPDTRVGTIFGHEFTGVVEEVGPCVQTLRRGDRVVVPFNIACGTCFFCQRERTSACENTNPLSTLASGMFGYSHTTGGYQGGQAERVRVPFADVGPMKIPDDLSEEDVLFLSDILPTGYQAAEMGDITPADTVAVFGCGPVGLIAQRCAWLLGARRVIAVDSVDYRLAFARCYARAETVDFSKVPDVVTVLRDMTDGRGPDVCIEAVGLEASGSLARDLLGKRLRLEAGSPVALNWAIQSVRRGGRVSIVGVYGPPWNLIDVGAAMNKGLTLKAGQCDVKRYMPHLLQHIRKGNLDPRALITHRVPLESAPEMYRLFAARTDGIIKAVLIPGEAG</sequence>
<evidence type="ECO:0000256" key="4">
    <source>
        <dbReference type="ARBA" id="ARBA00023002"/>
    </source>
</evidence>
<evidence type="ECO:0000313" key="8">
    <source>
        <dbReference type="EMBL" id="AUX19707.1"/>
    </source>
</evidence>
<dbReference type="CDD" id="cd08283">
    <property type="entry name" value="FDH_like_1"/>
    <property type="match status" value="1"/>
</dbReference>
<dbReference type="EMBL" id="CP012670">
    <property type="protein sequence ID" value="AUX19707.1"/>
    <property type="molecule type" value="Genomic_DNA"/>
</dbReference>
<keyword evidence="4" id="KW-0560">Oxidoreductase</keyword>
<dbReference type="OrthoDB" id="5484143at2"/>
<dbReference type="Pfam" id="PF00107">
    <property type="entry name" value="ADH_zinc_N"/>
    <property type="match status" value="1"/>
</dbReference>